<dbReference type="EMBL" id="JXTB01000345">
    <property type="protein sequence ID" value="PON44680.1"/>
    <property type="molecule type" value="Genomic_DNA"/>
</dbReference>
<accession>A0A2P5B7A1</accession>
<organism evidence="1 2">
    <name type="scientific">Parasponia andersonii</name>
    <name type="common">Sponia andersonii</name>
    <dbReference type="NCBI Taxonomy" id="3476"/>
    <lineage>
        <taxon>Eukaryota</taxon>
        <taxon>Viridiplantae</taxon>
        <taxon>Streptophyta</taxon>
        <taxon>Embryophyta</taxon>
        <taxon>Tracheophyta</taxon>
        <taxon>Spermatophyta</taxon>
        <taxon>Magnoliopsida</taxon>
        <taxon>eudicotyledons</taxon>
        <taxon>Gunneridae</taxon>
        <taxon>Pentapetalae</taxon>
        <taxon>rosids</taxon>
        <taxon>fabids</taxon>
        <taxon>Rosales</taxon>
        <taxon>Cannabaceae</taxon>
        <taxon>Parasponia</taxon>
    </lineage>
</organism>
<keyword evidence="2" id="KW-1185">Reference proteome</keyword>
<sequence length="128" mass="14374">MLLIFKGLNGFKKSYFEESNLKYFKLSQYKTNKLLKVLRVSISLKKKGGKKKKREEETYIPFSQTETSALAPQAFGSLKASSWVMLGFFNMSALLKMSQKQLESSETISFNGKQQDGAGSAAVGFKYS</sequence>
<gene>
    <name evidence="1" type="ORF">PanWU01x14_264630</name>
</gene>
<dbReference type="AlphaFoldDB" id="A0A2P5B7A1"/>
<dbReference type="Proteomes" id="UP000237105">
    <property type="component" value="Unassembled WGS sequence"/>
</dbReference>
<protein>
    <submittedName>
        <fullName evidence="1">Uncharacterized protein</fullName>
    </submittedName>
</protein>
<comment type="caution">
    <text evidence="1">The sequence shown here is derived from an EMBL/GenBank/DDBJ whole genome shotgun (WGS) entry which is preliminary data.</text>
</comment>
<evidence type="ECO:0000313" key="2">
    <source>
        <dbReference type="Proteomes" id="UP000237105"/>
    </source>
</evidence>
<name>A0A2P5B7A1_PARAD</name>
<reference evidence="2" key="1">
    <citation type="submission" date="2016-06" db="EMBL/GenBank/DDBJ databases">
        <title>Parallel loss of symbiosis genes in relatives of nitrogen-fixing non-legume Parasponia.</title>
        <authorList>
            <person name="Van Velzen R."/>
            <person name="Holmer R."/>
            <person name="Bu F."/>
            <person name="Rutten L."/>
            <person name="Van Zeijl A."/>
            <person name="Liu W."/>
            <person name="Santuari L."/>
            <person name="Cao Q."/>
            <person name="Sharma T."/>
            <person name="Shen D."/>
            <person name="Roswanjaya Y."/>
            <person name="Wardhani T."/>
            <person name="Kalhor M.S."/>
            <person name="Jansen J."/>
            <person name="Van den Hoogen J."/>
            <person name="Gungor B."/>
            <person name="Hartog M."/>
            <person name="Hontelez J."/>
            <person name="Verver J."/>
            <person name="Yang W.-C."/>
            <person name="Schijlen E."/>
            <person name="Repin R."/>
            <person name="Schilthuizen M."/>
            <person name="Schranz E."/>
            <person name="Heidstra R."/>
            <person name="Miyata K."/>
            <person name="Fedorova E."/>
            <person name="Kohlen W."/>
            <person name="Bisseling T."/>
            <person name="Smit S."/>
            <person name="Geurts R."/>
        </authorList>
    </citation>
    <scope>NUCLEOTIDE SEQUENCE [LARGE SCALE GENOMIC DNA]</scope>
    <source>
        <strain evidence="2">cv. WU1-14</strain>
    </source>
</reference>
<proteinExistence type="predicted"/>
<evidence type="ECO:0000313" key="1">
    <source>
        <dbReference type="EMBL" id="PON44680.1"/>
    </source>
</evidence>